<dbReference type="RefSeq" id="WP_066087504.1">
    <property type="nucleotide sequence ID" value="NZ_CP017476.1"/>
</dbReference>
<evidence type="ECO:0000256" key="2">
    <source>
        <dbReference type="ARBA" id="ARBA00022475"/>
    </source>
</evidence>
<dbReference type="AlphaFoldDB" id="A0A167IIK0"/>
<feature type="transmembrane region" description="Helical" evidence="7">
    <location>
        <begin position="270"/>
        <end position="295"/>
    </location>
</feature>
<dbReference type="EMBL" id="CP017476">
    <property type="protein sequence ID" value="AOW14190.1"/>
    <property type="molecule type" value="Genomic_DNA"/>
</dbReference>
<sequence>MLALTLFGVFFLIALAGVPLLFSILVTTVGIIWAQNLGHPMETIFLSFIAGVEPFILLAVPLFVFAGELLAQGGVGKRIVEFARVLFGWLPGGLGVVTVISCTMFGGVSGSAIADTAAIGSLVIPSMIARGYSRGFAAALLAVAGTIALLMPLSIPFLIYAFISGVSMRTLSMAGLLPAIASAIALIVVCMWHGKKSGCDTGEDRSTPKEIWTATRDAGPALLMPIIIIGGIWTGVFTPSESAAIAVFYGLIVSLFYYKDLSWRRIPQLLLNAFITSATVMLVIGATGAMAWLITVEQVAVQMAAWIQVVATEPWMFLMLFNICLLLLGIFIEPLPAMLLSAPLFLPLAKHFEMDMVHIGVVMTANLAIALYTPPVGGTLFVAAKLAKAGIGEITRHLWPLMAATVSVVLLITYIPALSTWLPRFILSLSN</sequence>
<feature type="transmembrane region" description="Helical" evidence="7">
    <location>
        <begin position="315"/>
        <end position="335"/>
    </location>
</feature>
<evidence type="ECO:0000259" key="8">
    <source>
        <dbReference type="Pfam" id="PF06808"/>
    </source>
</evidence>
<keyword evidence="5 7" id="KW-1133">Transmembrane helix</keyword>
<feature type="transmembrane region" description="Helical" evidence="7">
    <location>
        <begin position="242"/>
        <end position="258"/>
    </location>
</feature>
<dbReference type="EMBL" id="LVWD01000006">
    <property type="protein sequence ID" value="OAD42880.1"/>
    <property type="molecule type" value="Genomic_DNA"/>
</dbReference>
<comment type="subunit">
    <text evidence="7">The complex comprises the extracytoplasmic solute receptor protein and the two transmembrane proteins.</text>
</comment>
<keyword evidence="3 7" id="KW-0997">Cell inner membrane</keyword>
<evidence type="ECO:0000313" key="12">
    <source>
        <dbReference type="Proteomes" id="UP000185680"/>
    </source>
</evidence>
<dbReference type="NCBIfam" id="TIGR00786">
    <property type="entry name" value="dctM"/>
    <property type="match status" value="1"/>
</dbReference>
<evidence type="ECO:0000256" key="3">
    <source>
        <dbReference type="ARBA" id="ARBA00022519"/>
    </source>
</evidence>
<evidence type="ECO:0000256" key="5">
    <source>
        <dbReference type="ARBA" id="ARBA00022989"/>
    </source>
</evidence>
<dbReference type="InterPro" id="IPR010656">
    <property type="entry name" value="DctM"/>
</dbReference>
<comment type="similarity">
    <text evidence="7">Belongs to the TRAP transporter large permease family.</text>
</comment>
<feature type="transmembrane region" description="Helical" evidence="7">
    <location>
        <begin position="397"/>
        <end position="422"/>
    </location>
</feature>
<reference evidence="9 12" key="2">
    <citation type="submission" date="2016-10" db="EMBL/GenBank/DDBJ databases">
        <title>Hydorgenophaga sp. LPB0072 isolated from gastropod.</title>
        <authorList>
            <person name="Kim E."/>
            <person name="Yi H."/>
        </authorList>
    </citation>
    <scope>NUCLEOTIDE SEQUENCE [LARGE SCALE GENOMIC DNA]</scope>
    <source>
        <strain evidence="9 12">LPB0072</strain>
    </source>
</reference>
<feature type="domain" description="TRAP C4-dicarboxylate transport system permease DctM subunit" evidence="8">
    <location>
        <begin position="7"/>
        <end position="418"/>
    </location>
</feature>
<reference evidence="10 11" key="1">
    <citation type="submission" date="2016-02" db="EMBL/GenBank/DDBJ databases">
        <title>Draft genome sequence of Hydrogenophaga sp. LPB0072.</title>
        <authorList>
            <person name="Shin S.-K."/>
            <person name="Yi H."/>
        </authorList>
    </citation>
    <scope>NUCLEOTIDE SEQUENCE [LARGE SCALE GENOMIC DNA]</scope>
    <source>
        <strain evidence="10 11">LPB0072</strain>
    </source>
</reference>
<feature type="transmembrane region" description="Helical" evidence="7">
    <location>
        <begin position="86"/>
        <end position="106"/>
    </location>
</feature>
<dbReference type="PANTHER" id="PTHR33362">
    <property type="entry name" value="SIALIC ACID TRAP TRANSPORTER PERMEASE PROTEIN SIAT-RELATED"/>
    <property type="match status" value="1"/>
</dbReference>
<keyword evidence="11" id="KW-1185">Reference proteome</keyword>
<dbReference type="STRING" id="1763535.LPB072_16430"/>
<accession>A0A167IIK0</accession>
<evidence type="ECO:0000256" key="1">
    <source>
        <dbReference type="ARBA" id="ARBA00004429"/>
    </source>
</evidence>
<dbReference type="GO" id="GO:0022857">
    <property type="term" value="F:transmembrane transporter activity"/>
    <property type="evidence" value="ECO:0007669"/>
    <property type="project" value="UniProtKB-UniRule"/>
</dbReference>
<feature type="transmembrane region" description="Helical" evidence="7">
    <location>
        <begin position="215"/>
        <end position="236"/>
    </location>
</feature>
<feature type="transmembrane region" description="Helical" evidence="7">
    <location>
        <begin position="136"/>
        <end position="163"/>
    </location>
</feature>
<evidence type="ECO:0000313" key="11">
    <source>
        <dbReference type="Proteomes" id="UP000185657"/>
    </source>
</evidence>
<keyword evidence="6 7" id="KW-0472">Membrane</keyword>
<feature type="transmembrane region" description="Helical" evidence="7">
    <location>
        <begin position="44"/>
        <end position="65"/>
    </location>
</feature>
<name>A0A167IIK0_9BURK</name>
<dbReference type="KEGG" id="hyl:LPB072_16430"/>
<protein>
    <recommendedName>
        <fullName evidence="7">TRAP transporter large permease protein</fullName>
    </recommendedName>
</protein>
<keyword evidence="2" id="KW-1003">Cell membrane</keyword>
<dbReference type="PIRSF" id="PIRSF006066">
    <property type="entry name" value="HI0050"/>
    <property type="match status" value="1"/>
</dbReference>
<dbReference type="Proteomes" id="UP000185680">
    <property type="component" value="Chromosome"/>
</dbReference>
<dbReference type="OrthoDB" id="9777699at2"/>
<comment type="function">
    <text evidence="7">Part of the tripartite ATP-independent periplasmic (TRAP) transport system.</text>
</comment>
<keyword evidence="4 7" id="KW-0812">Transmembrane</keyword>
<evidence type="ECO:0000256" key="4">
    <source>
        <dbReference type="ARBA" id="ARBA00022692"/>
    </source>
</evidence>
<dbReference type="InterPro" id="IPR004681">
    <property type="entry name" value="TRAP_DctM"/>
</dbReference>
<dbReference type="Proteomes" id="UP000185657">
    <property type="component" value="Unassembled WGS sequence"/>
</dbReference>
<comment type="caution">
    <text evidence="7">Lacks conserved residue(s) required for the propagation of feature annotation.</text>
</comment>
<gene>
    <name evidence="9" type="ORF">LPB072_16430</name>
    <name evidence="10" type="ORF">LPB72_06285</name>
</gene>
<organism evidence="9 12">
    <name type="scientific">Hydrogenophaga crassostreae</name>
    <dbReference type="NCBI Taxonomy" id="1763535"/>
    <lineage>
        <taxon>Bacteria</taxon>
        <taxon>Pseudomonadati</taxon>
        <taxon>Pseudomonadota</taxon>
        <taxon>Betaproteobacteria</taxon>
        <taxon>Burkholderiales</taxon>
        <taxon>Comamonadaceae</taxon>
        <taxon>Hydrogenophaga</taxon>
    </lineage>
</organism>
<evidence type="ECO:0000256" key="7">
    <source>
        <dbReference type="RuleBase" id="RU369079"/>
    </source>
</evidence>
<evidence type="ECO:0000313" key="10">
    <source>
        <dbReference type="EMBL" id="OAD42880.1"/>
    </source>
</evidence>
<keyword evidence="7" id="KW-0813">Transport</keyword>
<feature type="transmembrane region" description="Helical" evidence="7">
    <location>
        <begin position="356"/>
        <end position="377"/>
    </location>
</feature>
<evidence type="ECO:0000313" key="9">
    <source>
        <dbReference type="EMBL" id="AOW14190.1"/>
    </source>
</evidence>
<dbReference type="GO" id="GO:0005886">
    <property type="term" value="C:plasma membrane"/>
    <property type="evidence" value="ECO:0007669"/>
    <property type="project" value="UniProtKB-SubCell"/>
</dbReference>
<comment type="subcellular location">
    <subcellularLocation>
        <location evidence="1 7">Cell inner membrane</location>
        <topology evidence="1 7">Multi-pass membrane protein</topology>
    </subcellularLocation>
</comment>
<dbReference type="PANTHER" id="PTHR33362:SF2">
    <property type="entry name" value="TRAP TRANSPORTER LARGE PERMEASE PROTEIN"/>
    <property type="match status" value="1"/>
</dbReference>
<dbReference type="Pfam" id="PF06808">
    <property type="entry name" value="DctM"/>
    <property type="match status" value="1"/>
</dbReference>
<feature type="transmembrane region" description="Helical" evidence="7">
    <location>
        <begin position="175"/>
        <end position="194"/>
    </location>
</feature>
<proteinExistence type="inferred from homology"/>
<evidence type="ECO:0000256" key="6">
    <source>
        <dbReference type="ARBA" id="ARBA00023136"/>
    </source>
</evidence>